<evidence type="ECO:0000313" key="1">
    <source>
        <dbReference type="EMBL" id="NYG34125.1"/>
    </source>
</evidence>
<sequence length="151" mass="15818">MRRTDSRASAGFGAIAAIFVLVVLASLAAAIVRLGQSTQTGSAQDILGARAWAAARAGTEWGLYQALKGSWTTCSGASQTLDLSADIGMRVTVRCSSNLYNEGENTSGAAQTLRVYTVNAVACNSTSACPDNARAVQPGYIERRRQVQATQ</sequence>
<protein>
    <submittedName>
        <fullName evidence="1">MSHA biogenesis protein MshP</fullName>
    </submittedName>
</protein>
<keyword evidence="2" id="KW-1185">Reference proteome</keyword>
<dbReference type="Proteomes" id="UP000518288">
    <property type="component" value="Unassembled WGS sequence"/>
</dbReference>
<gene>
    <name evidence="1" type="ORF">BDD16_003111</name>
</gene>
<dbReference type="AlphaFoldDB" id="A0A7Y9UKW2"/>
<accession>A0A7Y9UKW2</accession>
<evidence type="ECO:0000313" key="2">
    <source>
        <dbReference type="Proteomes" id="UP000518288"/>
    </source>
</evidence>
<proteinExistence type="predicted"/>
<name>A0A7Y9UKW2_9BURK</name>
<dbReference type="RefSeq" id="WP_179634811.1">
    <property type="nucleotide sequence ID" value="NZ_JACCFH010000001.1"/>
</dbReference>
<dbReference type="EMBL" id="JACCFH010000001">
    <property type="protein sequence ID" value="NYG34125.1"/>
    <property type="molecule type" value="Genomic_DNA"/>
</dbReference>
<reference evidence="1 2" key="1">
    <citation type="submission" date="2020-07" db="EMBL/GenBank/DDBJ databases">
        <title>Genomic Encyclopedia of Archaeal and Bacterial Type Strains, Phase II (KMG-II): from individual species to whole genera.</title>
        <authorList>
            <person name="Goeker M."/>
        </authorList>
    </citation>
    <scope>NUCLEOTIDE SEQUENCE [LARGE SCALE GENOMIC DNA]</scope>
    <source>
        <strain evidence="1 2">DSM 21226</strain>
    </source>
</reference>
<comment type="caution">
    <text evidence="1">The sequence shown here is derived from an EMBL/GenBank/DDBJ whole genome shotgun (WGS) entry which is preliminary data.</text>
</comment>
<organism evidence="1 2">
    <name type="scientific">Sphaerotilus montanus</name>
    <dbReference type="NCBI Taxonomy" id="522889"/>
    <lineage>
        <taxon>Bacteria</taxon>
        <taxon>Pseudomonadati</taxon>
        <taxon>Pseudomonadota</taxon>
        <taxon>Betaproteobacteria</taxon>
        <taxon>Burkholderiales</taxon>
        <taxon>Sphaerotilaceae</taxon>
        <taxon>Sphaerotilus</taxon>
    </lineage>
</organism>